<dbReference type="Proteomes" id="UP000290209">
    <property type="component" value="Segment"/>
</dbReference>
<dbReference type="KEGG" id="vg:55613911"/>
<keyword evidence="2" id="KW-1185">Reference proteome</keyword>
<protein>
    <submittedName>
        <fullName evidence="1">Lysin B</fullName>
    </submittedName>
</protein>
<dbReference type="EMBL" id="MK376957">
    <property type="protein sequence ID" value="QAU06736.1"/>
    <property type="molecule type" value="Genomic_DNA"/>
</dbReference>
<dbReference type="RefSeq" id="YP_009843619.1">
    <property type="nucleotide sequence ID" value="NC_048750.1"/>
</dbReference>
<dbReference type="SUPFAM" id="SSF53474">
    <property type="entry name" value="alpha/beta-Hydrolases"/>
    <property type="match status" value="1"/>
</dbReference>
<dbReference type="InterPro" id="IPR029058">
    <property type="entry name" value="AB_hydrolase_fold"/>
</dbReference>
<evidence type="ECO:0000313" key="1">
    <source>
        <dbReference type="EMBL" id="QAU06736.1"/>
    </source>
</evidence>
<dbReference type="GeneID" id="55613911"/>
<dbReference type="Gene3D" id="3.40.50.1820">
    <property type="entry name" value="alpha/beta hydrolase"/>
    <property type="match status" value="1"/>
</dbReference>
<proteinExistence type="predicted"/>
<reference evidence="1 2" key="1">
    <citation type="submission" date="2019-01" db="EMBL/GenBank/DDBJ databases">
        <authorList>
            <person name="Fisher A."/>
            <person name="Galvan P."/>
            <person name="Koga A.P."/>
            <person name="Garlena R.A."/>
            <person name="Russell D.A."/>
            <person name="Pope W.H."/>
            <person name="Jacobs-Sera D."/>
            <person name="Hatfull G.F."/>
        </authorList>
    </citation>
    <scope>NUCLEOTIDE SEQUENCE [LARGE SCALE GENOMIC DNA]</scope>
</reference>
<sequence length="262" mass="28969">MHIIYADGIGSSAPGVVHEDSVLYDVIDRLVILNREYKPDRVIWPASMAGVGGVQSWDESTRLGVENIDYIVDGLNGETFILLGYSGGCRVIREWLMKNEHRLAQVVAVGMLSDPFRPKGRKQAELPDTIGWGICGQELGPIPDRTYWTTVPGDVISDAREDSLLRTAADASNVMPGQFVGDLAKHLNDGDLQLAYQLKVFRQNPVKWLFNLGPRLHQARIDIEGYLGGQHTTAYQKPYAGGGSLAQRLADSINWKATHRTD</sequence>
<accession>A0A410TCE2</accession>
<evidence type="ECO:0000313" key="2">
    <source>
        <dbReference type="Proteomes" id="UP000290209"/>
    </source>
</evidence>
<organism evidence="1 2">
    <name type="scientific">Gordonia phage Duffington</name>
    <dbReference type="NCBI Taxonomy" id="2507858"/>
    <lineage>
        <taxon>Viruses</taxon>
        <taxon>Duplodnaviria</taxon>
        <taxon>Heunggongvirae</taxon>
        <taxon>Uroviricota</taxon>
        <taxon>Caudoviricetes</taxon>
        <taxon>Deejayvirinae</taxon>
        <taxon>Kenoshavirus</taxon>
        <taxon>Kenoshavirus duffington</taxon>
    </lineage>
</organism>
<gene>
    <name evidence="1" type="primary">30</name>
    <name evidence="1" type="ORF">SEA_DUFFINGTON_30</name>
</gene>
<name>A0A410TCE2_9CAUD</name>